<keyword evidence="7" id="KW-0694">RNA-binding</keyword>
<dbReference type="EC" id="3.1.13.1" evidence="2"/>
<feature type="domain" description="S1 motif" evidence="8">
    <location>
        <begin position="610"/>
        <end position="689"/>
    </location>
</feature>
<dbReference type="SMART" id="SM00955">
    <property type="entry name" value="RNB"/>
    <property type="match status" value="1"/>
</dbReference>
<evidence type="ECO:0000259" key="8">
    <source>
        <dbReference type="PROSITE" id="PS50126"/>
    </source>
</evidence>
<dbReference type="Pfam" id="PF00773">
    <property type="entry name" value="RNB"/>
    <property type="match status" value="1"/>
</dbReference>
<dbReference type="GO" id="GO:0006402">
    <property type="term" value="P:mRNA catabolic process"/>
    <property type="evidence" value="ECO:0007669"/>
    <property type="project" value="TreeGrafter"/>
</dbReference>
<evidence type="ECO:0000256" key="2">
    <source>
        <dbReference type="ARBA" id="ARBA00012163"/>
    </source>
</evidence>
<dbReference type="GO" id="GO:0003723">
    <property type="term" value="F:RNA binding"/>
    <property type="evidence" value="ECO:0007669"/>
    <property type="project" value="UniProtKB-KW"/>
</dbReference>
<comment type="caution">
    <text evidence="9">The sequence shown here is derived from an EMBL/GenBank/DDBJ whole genome shotgun (WGS) entry which is preliminary data.</text>
</comment>
<dbReference type="EMBL" id="AJWZ01011210">
    <property type="protein sequence ID" value="EKC46081.1"/>
    <property type="molecule type" value="Genomic_DNA"/>
</dbReference>
<dbReference type="PANTHER" id="PTHR23355:SF9">
    <property type="entry name" value="DIS3-LIKE EXONUCLEASE 2"/>
    <property type="match status" value="1"/>
</dbReference>
<keyword evidence="3" id="KW-0963">Cytoplasm</keyword>
<dbReference type="NCBIfam" id="TIGR00358">
    <property type="entry name" value="3_prime_RNase"/>
    <property type="match status" value="1"/>
</dbReference>
<dbReference type="PROSITE" id="PS01175">
    <property type="entry name" value="RIBONUCLEASE_II"/>
    <property type="match status" value="1"/>
</dbReference>
<dbReference type="GO" id="GO:0008859">
    <property type="term" value="F:exoribonuclease II activity"/>
    <property type="evidence" value="ECO:0007669"/>
    <property type="project" value="UniProtKB-EC"/>
</dbReference>
<dbReference type="PROSITE" id="PS50126">
    <property type="entry name" value="S1"/>
    <property type="match status" value="1"/>
</dbReference>
<dbReference type="InterPro" id="IPR022966">
    <property type="entry name" value="RNase_II/R_CS"/>
</dbReference>
<evidence type="ECO:0000313" key="9">
    <source>
        <dbReference type="EMBL" id="EKC46081.1"/>
    </source>
</evidence>
<comment type="catalytic activity">
    <reaction evidence="1">
        <text>Exonucleolytic cleavage in the 3'- to 5'-direction to yield nucleoside 5'-phosphates.</text>
        <dbReference type="EC" id="3.1.13.1"/>
    </reaction>
</comment>
<accession>K1SFA9</accession>
<dbReference type="SUPFAM" id="SSF50249">
    <property type="entry name" value="Nucleic acid-binding proteins"/>
    <property type="match status" value="2"/>
</dbReference>
<reference evidence="9" key="1">
    <citation type="journal article" date="2013" name="Environ. Microbiol.">
        <title>Microbiota from the distal guts of lean and obese adolescents exhibit partial functional redundancy besides clear differences in community structure.</title>
        <authorList>
            <person name="Ferrer M."/>
            <person name="Ruiz A."/>
            <person name="Lanza F."/>
            <person name="Haange S.B."/>
            <person name="Oberbach A."/>
            <person name="Till H."/>
            <person name="Bargiela R."/>
            <person name="Campoy C."/>
            <person name="Segura M.T."/>
            <person name="Richter M."/>
            <person name="von Bergen M."/>
            <person name="Seifert J."/>
            <person name="Suarez A."/>
        </authorList>
    </citation>
    <scope>NUCLEOTIDE SEQUENCE</scope>
</reference>
<dbReference type="InterPro" id="IPR050180">
    <property type="entry name" value="RNR_Ribonuclease"/>
</dbReference>
<organism evidence="9">
    <name type="scientific">human gut metagenome</name>
    <dbReference type="NCBI Taxonomy" id="408170"/>
    <lineage>
        <taxon>unclassified sequences</taxon>
        <taxon>metagenomes</taxon>
        <taxon>organismal metagenomes</taxon>
    </lineage>
</organism>
<dbReference type="Gene3D" id="2.40.50.140">
    <property type="entry name" value="Nucleic acid-binding proteins"/>
    <property type="match status" value="1"/>
</dbReference>
<proteinExistence type="predicted"/>
<protein>
    <recommendedName>
        <fullName evidence="2">exoribonuclease II</fullName>
        <ecNumber evidence="2">3.1.13.1</ecNumber>
    </recommendedName>
</protein>
<evidence type="ECO:0000256" key="3">
    <source>
        <dbReference type="ARBA" id="ARBA00022490"/>
    </source>
</evidence>
<evidence type="ECO:0000256" key="4">
    <source>
        <dbReference type="ARBA" id="ARBA00022722"/>
    </source>
</evidence>
<gene>
    <name evidence="9" type="ORF">OBE_16490</name>
</gene>
<dbReference type="InterPro" id="IPR004476">
    <property type="entry name" value="RNase_II/RNase_R"/>
</dbReference>
<keyword evidence="5" id="KW-0378">Hydrolase</keyword>
<evidence type="ECO:0000256" key="5">
    <source>
        <dbReference type="ARBA" id="ARBA00022801"/>
    </source>
</evidence>
<name>K1SFA9_9ZZZZ</name>
<evidence type="ECO:0000256" key="6">
    <source>
        <dbReference type="ARBA" id="ARBA00022839"/>
    </source>
</evidence>
<keyword evidence="6" id="KW-0269">Exonuclease</keyword>
<dbReference type="InterPro" id="IPR003029">
    <property type="entry name" value="S1_domain"/>
</dbReference>
<keyword evidence="4" id="KW-0540">Nuclease</keyword>
<evidence type="ECO:0000256" key="1">
    <source>
        <dbReference type="ARBA" id="ARBA00001849"/>
    </source>
</evidence>
<sequence length="720" mass="82510">MDNLFKVEKLIKKYNEGTSIVDLQQELLDNNYDMTLLNELIDSYKVIEIADDKYIHIENTPYVVGKYVEKKYSSFVLVNNDSYNISNSDVCIDNDLVLINVTNKKSKTGEVIKILKREDLYIYGEVVMIKNNYFLDPESSKYKKLTISLDNNDNNLVVGSMVVVKIDGDVISDSYVGDVVSYIGLSSDPNIDILTEAWKLGVDNSFTDKAMEEVNNLPVMVRDIDKIGRCDLTDKQIFTIDGDDTKDIDDAISLEILPNGNYQLGVHITDVTYYIKEGSELDRLALKKGTSYYLADTVIPMYPKLFSNGIGSLNPNVERLALSCVMEINRQGTVVNYNIFESVIKSKIQMTYKKVNDILDNNIVAAGYENFVSTLKDMYKLSLILNKKRILHGALEFGMPQQKIKLDEKGFPLDFEILSQGTGENLIEEFMLVANQTVAQALGEYDYPTMYRVHDVPAPEVVNYFIELINKLGIKYQRREQLDLQHEMQYLSSFVNSYGSKSGPFQYAFLRVLRKAYYSTDNIGHFGLAYKDYVHFTSPIRRYPDDTVHRSIRKYLLNKDKNFDLEEVAKDYEILEEKAHLCSINEKKSDKCELIINAMKAAEYMERHIGEHFIARVLSVDNKGLSIQLQNLIDGRIKINDLDVPYRFDQDSMSLQSLASDECFCYGDLIDVYVVDASKKDKTISFKVSSIIEKNTLARKSFKSKSDKSCYNKVYRKEKK</sequence>
<evidence type="ECO:0000256" key="7">
    <source>
        <dbReference type="ARBA" id="ARBA00022884"/>
    </source>
</evidence>
<dbReference type="GO" id="GO:0005829">
    <property type="term" value="C:cytosol"/>
    <property type="evidence" value="ECO:0007669"/>
    <property type="project" value="TreeGrafter"/>
</dbReference>
<dbReference type="InterPro" id="IPR001900">
    <property type="entry name" value="RNase_II/R"/>
</dbReference>
<dbReference type="InterPro" id="IPR012340">
    <property type="entry name" value="NA-bd_OB-fold"/>
</dbReference>
<dbReference type="AlphaFoldDB" id="K1SFA9"/>
<dbReference type="PANTHER" id="PTHR23355">
    <property type="entry name" value="RIBONUCLEASE"/>
    <property type="match status" value="1"/>
</dbReference>